<dbReference type="InterPro" id="IPR002401">
    <property type="entry name" value="Cyt_P450_E_grp-I"/>
</dbReference>
<dbReference type="FunFam" id="1.10.630.10:FF:000007">
    <property type="entry name" value="Cytochrome P450 76C4"/>
    <property type="match status" value="1"/>
</dbReference>
<dbReference type="Pfam" id="PF00067">
    <property type="entry name" value="p450"/>
    <property type="match status" value="2"/>
</dbReference>
<evidence type="ECO:0000256" key="5">
    <source>
        <dbReference type="PIRSR" id="PIRSR602401-1"/>
    </source>
</evidence>
<feature type="binding site" description="axial binding residue" evidence="5">
    <location>
        <position position="521"/>
    </location>
    <ligand>
        <name>heme</name>
        <dbReference type="ChEBI" id="CHEBI:30413"/>
    </ligand>
    <ligandPart>
        <name>Fe</name>
        <dbReference type="ChEBI" id="CHEBI:18248"/>
    </ligandPart>
</feature>
<dbReference type="CDD" id="cd11073">
    <property type="entry name" value="CYP76-like"/>
    <property type="match status" value="1"/>
</dbReference>
<organism evidence="7 8">
    <name type="scientific">Canavalia gladiata</name>
    <name type="common">Sword bean</name>
    <name type="synonym">Dolichos gladiatus</name>
    <dbReference type="NCBI Taxonomy" id="3824"/>
    <lineage>
        <taxon>Eukaryota</taxon>
        <taxon>Viridiplantae</taxon>
        <taxon>Streptophyta</taxon>
        <taxon>Embryophyta</taxon>
        <taxon>Tracheophyta</taxon>
        <taxon>Spermatophyta</taxon>
        <taxon>Magnoliopsida</taxon>
        <taxon>eudicotyledons</taxon>
        <taxon>Gunneridae</taxon>
        <taxon>Pentapetalae</taxon>
        <taxon>rosids</taxon>
        <taxon>fabids</taxon>
        <taxon>Fabales</taxon>
        <taxon>Fabaceae</taxon>
        <taxon>Papilionoideae</taxon>
        <taxon>50 kb inversion clade</taxon>
        <taxon>NPAAA clade</taxon>
        <taxon>indigoferoid/millettioid clade</taxon>
        <taxon>Phaseoleae</taxon>
        <taxon>Canavalia</taxon>
    </lineage>
</organism>
<comment type="cofactor">
    <cofactor evidence="5">
        <name>heme</name>
        <dbReference type="ChEBI" id="CHEBI:30413"/>
    </cofactor>
</comment>
<comment type="caution">
    <text evidence="7">The sequence shown here is derived from an EMBL/GenBank/DDBJ whole genome shotgun (WGS) entry which is preliminary data.</text>
</comment>
<protein>
    <submittedName>
        <fullName evidence="7">Uncharacterized protein</fullName>
    </submittedName>
</protein>
<keyword evidence="3 6" id="KW-0560">Oxidoreductase</keyword>
<dbReference type="PRINTS" id="PR00463">
    <property type="entry name" value="EP450I"/>
</dbReference>
<evidence type="ECO:0000256" key="4">
    <source>
        <dbReference type="ARBA" id="ARBA00023004"/>
    </source>
</evidence>
<proteinExistence type="inferred from homology"/>
<keyword evidence="4 5" id="KW-0408">Iron</keyword>
<evidence type="ECO:0000256" key="6">
    <source>
        <dbReference type="RuleBase" id="RU000461"/>
    </source>
</evidence>
<dbReference type="GO" id="GO:0016705">
    <property type="term" value="F:oxidoreductase activity, acting on paired donors, with incorporation or reduction of molecular oxygen"/>
    <property type="evidence" value="ECO:0007669"/>
    <property type="project" value="InterPro"/>
</dbReference>
<keyword evidence="6" id="KW-0503">Monooxygenase</keyword>
<dbReference type="Gene3D" id="1.10.630.10">
    <property type="entry name" value="Cytochrome P450"/>
    <property type="match status" value="2"/>
</dbReference>
<reference evidence="7 8" key="1">
    <citation type="submission" date="2024-01" db="EMBL/GenBank/DDBJ databases">
        <title>The genomes of 5 underutilized Papilionoideae crops provide insights into root nodulation and disease resistanc.</title>
        <authorList>
            <person name="Jiang F."/>
        </authorList>
    </citation>
    <scope>NUCLEOTIDE SEQUENCE [LARGE SCALE GENOMIC DNA]</scope>
    <source>
        <strain evidence="7">LVBAO_FW01</strain>
        <tissue evidence="7">Leaves</tissue>
    </source>
</reference>
<keyword evidence="5 6" id="KW-0349">Heme</keyword>
<name>A0AAN9M8V3_CANGL</name>
<dbReference type="PRINTS" id="PR00385">
    <property type="entry name" value="P450"/>
</dbReference>
<dbReference type="SUPFAM" id="SSF48264">
    <property type="entry name" value="Cytochrome P450"/>
    <property type="match status" value="1"/>
</dbReference>
<dbReference type="PROSITE" id="PS00086">
    <property type="entry name" value="CYTOCHROME_P450"/>
    <property type="match status" value="1"/>
</dbReference>
<dbReference type="PANTHER" id="PTHR47950:SF30">
    <property type="entry name" value="CYTOCHROME P450 FAMILY PROTEIN"/>
    <property type="match status" value="1"/>
</dbReference>
<evidence type="ECO:0000313" key="7">
    <source>
        <dbReference type="EMBL" id="KAK7349601.1"/>
    </source>
</evidence>
<sequence>MGSILELGNQPHQALTELSKIYGPIMSLKLGNTTAIVISSPQVAEEVLQKHDHIFSSRTIPDTVRALDHHMLSVAWMPPSAQWRTLRRVCATKVFSSLKLDTTRALRLRKVEELLDYVKENCKKGEPLDIGEAIFITVLNFISNSFFSMDLAHYTCDKSQEFKDIMSQPSQCAYLVILDYEGQHSVSASDLSNSKVDYQNTDKVFHKANPTPIQLPQYGHKASIDPCPGPAPGDVSLWSSLVKTSVQGLVTNSFCLGHSRPQSSLRFLIPLPRTSEDSPSNLLLERISYESEEAGRPNVVDFFPIFRLLDPHHARARMNGYFEKLTALFDALIEERLCIRGLENGSKACNDVLDFVLELMLEDNSQVSRPHVLHLFLDLFVAGIDTTSSTIEWTMTELMRNPEKLEKVKEELQQILTKGEQVEESHISKLPFLRAVVKETLRLHPPVPFLLPHKSDVDVELCGYMVPKSAQIMVNVWGMGRDSTIWENPNEFMPERFLDSEIDFKGKDFELIPFGSGRRICPGLPLAYRAVHILLASLLCAYDWKLVDGQKPEDMDMSEKFGLTLHKAQSLRVIPIQA</sequence>
<dbReference type="AlphaFoldDB" id="A0AAN9M8V3"/>
<evidence type="ECO:0000256" key="3">
    <source>
        <dbReference type="ARBA" id="ARBA00023002"/>
    </source>
</evidence>
<dbReference type="GO" id="GO:0004497">
    <property type="term" value="F:monooxygenase activity"/>
    <property type="evidence" value="ECO:0007669"/>
    <property type="project" value="UniProtKB-KW"/>
</dbReference>
<dbReference type="InterPro" id="IPR036396">
    <property type="entry name" value="Cyt_P450_sf"/>
</dbReference>
<evidence type="ECO:0000313" key="8">
    <source>
        <dbReference type="Proteomes" id="UP001367508"/>
    </source>
</evidence>
<dbReference type="PANTHER" id="PTHR47950">
    <property type="entry name" value="CYTOCHROME P450, FAMILY 76, SUBFAMILY C, POLYPEPTIDE 5-RELATED"/>
    <property type="match status" value="1"/>
</dbReference>
<dbReference type="EMBL" id="JAYMYQ010000002">
    <property type="protein sequence ID" value="KAK7349601.1"/>
    <property type="molecule type" value="Genomic_DNA"/>
</dbReference>
<dbReference type="GO" id="GO:0020037">
    <property type="term" value="F:heme binding"/>
    <property type="evidence" value="ECO:0007669"/>
    <property type="project" value="InterPro"/>
</dbReference>
<dbReference type="GO" id="GO:0005506">
    <property type="term" value="F:iron ion binding"/>
    <property type="evidence" value="ECO:0007669"/>
    <property type="project" value="InterPro"/>
</dbReference>
<accession>A0AAN9M8V3</accession>
<evidence type="ECO:0000256" key="1">
    <source>
        <dbReference type="ARBA" id="ARBA00010617"/>
    </source>
</evidence>
<keyword evidence="8" id="KW-1185">Reference proteome</keyword>
<dbReference type="Proteomes" id="UP001367508">
    <property type="component" value="Unassembled WGS sequence"/>
</dbReference>
<gene>
    <name evidence="7" type="ORF">VNO77_07088</name>
</gene>
<comment type="similarity">
    <text evidence="1 6">Belongs to the cytochrome P450 family.</text>
</comment>
<keyword evidence="2 5" id="KW-0479">Metal-binding</keyword>
<dbReference type="InterPro" id="IPR001128">
    <property type="entry name" value="Cyt_P450"/>
</dbReference>
<evidence type="ECO:0000256" key="2">
    <source>
        <dbReference type="ARBA" id="ARBA00022723"/>
    </source>
</evidence>
<dbReference type="InterPro" id="IPR017972">
    <property type="entry name" value="Cyt_P450_CS"/>
</dbReference>